<keyword evidence="3" id="KW-0411">Iron-sulfur</keyword>
<dbReference type="Proteomes" id="UP000468668">
    <property type="component" value="Unassembled WGS sequence"/>
</dbReference>
<dbReference type="InterPro" id="IPR023210">
    <property type="entry name" value="NADP_OxRdtase_dom"/>
</dbReference>
<keyword evidence="2" id="KW-0408">Iron</keyword>
<evidence type="ECO:0000256" key="2">
    <source>
        <dbReference type="ARBA" id="ARBA00023004"/>
    </source>
</evidence>
<dbReference type="PROSITE" id="PS00198">
    <property type="entry name" value="4FE4S_FER_1"/>
    <property type="match status" value="1"/>
</dbReference>
<evidence type="ECO:0000313" key="6">
    <source>
        <dbReference type="Proteomes" id="UP000468668"/>
    </source>
</evidence>
<sequence length="374" mass="41625">MNSDFARVSKLGFGCMRLPQTDPKDPTAIDIEHVKQMVDTYLAGGGNYFDTAFVYHNGASEKALGEALVARHPRESYTIATKCLAWACPDEKTAKSNLPTSLERLGTDYIDFYLLHNVGGKRTKVFDDWGMWDFAQKAKQDGLIRHVGFSMHDGPETLDRVLTDHPEMEFVQLQVNYLDWESPVAQSRRCMEVAAEHDVPVIIMEPARGGMLVNLADRVAAPLVACSPEKSLASWAYRFCYNLPGVLTVLSGMSTIDQVRQNIADFKANEPFSPEETEALAQTREILESIAAIPCTNCRYCVKGCPQEVAIPEIMGLLNLEAQVENNKFVSDLYSWQAKPGRASDCIECGLCESMCPQQIGIIENLKTAVEHFE</sequence>
<dbReference type="Pfam" id="PF00248">
    <property type="entry name" value="Aldo_ket_red"/>
    <property type="match status" value="1"/>
</dbReference>
<dbReference type="GO" id="GO:0051536">
    <property type="term" value="F:iron-sulfur cluster binding"/>
    <property type="evidence" value="ECO:0007669"/>
    <property type="project" value="UniProtKB-KW"/>
</dbReference>
<dbReference type="OrthoDB" id="3170516at2"/>
<feature type="domain" description="4Fe-4S ferredoxin-type" evidence="4">
    <location>
        <begin position="336"/>
        <end position="366"/>
    </location>
</feature>
<evidence type="ECO:0000259" key="4">
    <source>
        <dbReference type="PROSITE" id="PS51379"/>
    </source>
</evidence>
<dbReference type="PROSITE" id="PS51379">
    <property type="entry name" value="4FE4S_FER_2"/>
    <property type="match status" value="1"/>
</dbReference>
<dbReference type="InterPro" id="IPR053135">
    <property type="entry name" value="AKR2_Oxidoreductase"/>
</dbReference>
<accession>A0A6N6NKT5</accession>
<dbReference type="SUPFAM" id="SSF51430">
    <property type="entry name" value="NAD(P)-linked oxidoreductase"/>
    <property type="match status" value="1"/>
</dbReference>
<dbReference type="Gene3D" id="3.20.20.100">
    <property type="entry name" value="NADP-dependent oxidoreductase domain"/>
    <property type="match status" value="1"/>
</dbReference>
<dbReference type="Gene3D" id="3.30.70.20">
    <property type="match status" value="1"/>
</dbReference>
<dbReference type="Pfam" id="PF13187">
    <property type="entry name" value="Fer4_9"/>
    <property type="match status" value="1"/>
</dbReference>
<proteinExistence type="predicted"/>
<dbReference type="PANTHER" id="PTHR43312">
    <property type="entry name" value="D-THREO-ALDOSE 1-DEHYDROGENASE"/>
    <property type="match status" value="1"/>
</dbReference>
<name>A0A6N6NKT5_9ACTN</name>
<dbReference type="GeneID" id="98658537"/>
<dbReference type="EMBL" id="WAJR01000027">
    <property type="protein sequence ID" value="KAB1637940.1"/>
    <property type="molecule type" value="Genomic_DNA"/>
</dbReference>
<dbReference type="SUPFAM" id="SSF46548">
    <property type="entry name" value="alpha-helical ferredoxin"/>
    <property type="match status" value="1"/>
</dbReference>
<comment type="caution">
    <text evidence="5">The sequence shown here is derived from an EMBL/GenBank/DDBJ whole genome shotgun (WGS) entry which is preliminary data.</text>
</comment>
<evidence type="ECO:0000256" key="3">
    <source>
        <dbReference type="ARBA" id="ARBA00023014"/>
    </source>
</evidence>
<protein>
    <submittedName>
        <fullName evidence="5">4Fe-4S dicluster domain-containing protein</fullName>
    </submittedName>
</protein>
<dbReference type="AlphaFoldDB" id="A0A6N6NKT5"/>
<keyword evidence="6" id="KW-1185">Reference proteome</keyword>
<gene>
    <name evidence="5" type="ORF">F8C90_08955</name>
</gene>
<dbReference type="RefSeq" id="WP_158050183.1">
    <property type="nucleotide sequence ID" value="NZ_WAJR01000027.1"/>
</dbReference>
<dbReference type="CDD" id="cd19096">
    <property type="entry name" value="AKR_Fe-S_oxidoreductase"/>
    <property type="match status" value="1"/>
</dbReference>
<dbReference type="PANTHER" id="PTHR43312:SF2">
    <property type="entry name" value="OXIDOREDUCTASE"/>
    <property type="match status" value="1"/>
</dbReference>
<evidence type="ECO:0000256" key="1">
    <source>
        <dbReference type="ARBA" id="ARBA00022723"/>
    </source>
</evidence>
<dbReference type="InterPro" id="IPR017896">
    <property type="entry name" value="4Fe4S_Fe-S-bd"/>
</dbReference>
<organism evidence="5 6">
    <name type="scientific">Ellagibacter isourolithinifaciens</name>
    <dbReference type="NCBI Taxonomy" id="2137581"/>
    <lineage>
        <taxon>Bacteria</taxon>
        <taxon>Bacillati</taxon>
        <taxon>Actinomycetota</taxon>
        <taxon>Coriobacteriia</taxon>
        <taxon>Eggerthellales</taxon>
        <taxon>Eggerthellaceae</taxon>
        <taxon>Ellagibacter</taxon>
    </lineage>
</organism>
<reference evidence="5 6" key="1">
    <citation type="submission" date="2019-09" db="EMBL/GenBank/DDBJ databases">
        <title>Whole genome shotgun sequencing (WGS) of Ellagibacter isourolithinifaciens DSM 104140(T) and Adlercreutzia muris DSM 29508(T).</title>
        <authorList>
            <person name="Stoll D.A."/>
            <person name="Danylec N."/>
            <person name="Huch M."/>
        </authorList>
    </citation>
    <scope>NUCLEOTIDE SEQUENCE [LARGE SCALE GENOMIC DNA]</scope>
    <source>
        <strain evidence="5 6">DSM 104140</strain>
    </source>
</reference>
<keyword evidence="1" id="KW-0479">Metal-binding</keyword>
<dbReference type="InterPro" id="IPR017900">
    <property type="entry name" value="4Fe4S_Fe_S_CS"/>
</dbReference>
<dbReference type="InterPro" id="IPR036812">
    <property type="entry name" value="NAD(P)_OxRdtase_dom_sf"/>
</dbReference>
<dbReference type="GO" id="GO:0046872">
    <property type="term" value="F:metal ion binding"/>
    <property type="evidence" value="ECO:0007669"/>
    <property type="project" value="UniProtKB-KW"/>
</dbReference>
<evidence type="ECO:0000313" key="5">
    <source>
        <dbReference type="EMBL" id="KAB1637940.1"/>
    </source>
</evidence>